<protein>
    <submittedName>
        <fullName evidence="1">Uncharacterized protein</fullName>
    </submittedName>
</protein>
<sequence>MRQDTLKHYAREIFLIENLTS</sequence>
<evidence type="ECO:0000313" key="1">
    <source>
        <dbReference type="EMBL" id="JAI07401.1"/>
    </source>
</evidence>
<reference evidence="1" key="1">
    <citation type="submission" date="2014-11" db="EMBL/GenBank/DDBJ databases">
        <authorList>
            <person name="Amaro Gonzalez C."/>
        </authorList>
    </citation>
    <scope>NUCLEOTIDE SEQUENCE</scope>
</reference>
<dbReference type="AlphaFoldDB" id="A0A0E9XZX1"/>
<dbReference type="EMBL" id="GBXM01001177">
    <property type="protein sequence ID" value="JAI07401.1"/>
    <property type="molecule type" value="Transcribed_RNA"/>
</dbReference>
<reference evidence="1" key="2">
    <citation type="journal article" date="2015" name="Fish Shellfish Immunol.">
        <title>Early steps in the European eel (Anguilla anguilla)-Vibrio vulnificus interaction in the gills: Role of the RtxA13 toxin.</title>
        <authorList>
            <person name="Callol A."/>
            <person name="Pajuelo D."/>
            <person name="Ebbesson L."/>
            <person name="Teles M."/>
            <person name="MacKenzie S."/>
            <person name="Amaro C."/>
        </authorList>
    </citation>
    <scope>NUCLEOTIDE SEQUENCE</scope>
</reference>
<name>A0A0E9XZX1_ANGAN</name>
<proteinExistence type="predicted"/>
<accession>A0A0E9XZX1</accession>
<organism evidence="1">
    <name type="scientific">Anguilla anguilla</name>
    <name type="common">European freshwater eel</name>
    <name type="synonym">Muraena anguilla</name>
    <dbReference type="NCBI Taxonomy" id="7936"/>
    <lineage>
        <taxon>Eukaryota</taxon>
        <taxon>Metazoa</taxon>
        <taxon>Chordata</taxon>
        <taxon>Craniata</taxon>
        <taxon>Vertebrata</taxon>
        <taxon>Euteleostomi</taxon>
        <taxon>Actinopterygii</taxon>
        <taxon>Neopterygii</taxon>
        <taxon>Teleostei</taxon>
        <taxon>Anguilliformes</taxon>
        <taxon>Anguillidae</taxon>
        <taxon>Anguilla</taxon>
    </lineage>
</organism>